<dbReference type="Proteomes" id="UP001141327">
    <property type="component" value="Unassembled WGS sequence"/>
</dbReference>
<gene>
    <name evidence="1" type="ORF">PAPYR_1631</name>
</gene>
<accession>A0ABQ8UU30</accession>
<proteinExistence type="predicted"/>
<evidence type="ECO:0000313" key="2">
    <source>
        <dbReference type="Proteomes" id="UP001141327"/>
    </source>
</evidence>
<reference evidence="1" key="1">
    <citation type="journal article" date="2022" name="bioRxiv">
        <title>Genomics of Preaxostyla Flagellates Illuminates Evolutionary Transitions and the Path Towards Mitochondrial Loss.</title>
        <authorList>
            <person name="Novak L.V.F."/>
            <person name="Treitli S.C."/>
            <person name="Pyrih J."/>
            <person name="Halakuc P."/>
            <person name="Pipaliya S.V."/>
            <person name="Vacek V."/>
            <person name="Brzon O."/>
            <person name="Soukal P."/>
            <person name="Eme L."/>
            <person name="Dacks J.B."/>
            <person name="Karnkowska A."/>
            <person name="Elias M."/>
            <person name="Hampl V."/>
        </authorList>
    </citation>
    <scope>NUCLEOTIDE SEQUENCE</scope>
    <source>
        <strain evidence="1">RCP-MX</strain>
    </source>
</reference>
<dbReference type="EMBL" id="JAPMOS010000005">
    <property type="protein sequence ID" value="KAJ4461931.1"/>
    <property type="molecule type" value="Genomic_DNA"/>
</dbReference>
<keyword evidence="2" id="KW-1185">Reference proteome</keyword>
<protein>
    <submittedName>
        <fullName evidence="1">Uncharacterized protein</fullName>
    </submittedName>
</protein>
<sequence>MASGNVSAGFMISCSISHVPLLLSVIALKMHGNPDLGGKFQCLDTHTQRSVAPKVLRDAVIPPPRQHQAAFGRPFVSLAPEPARNLYLMAPFCEAGTLVDCIADLLHG</sequence>
<organism evidence="1 2">
    <name type="scientific">Paratrimastix pyriformis</name>
    <dbReference type="NCBI Taxonomy" id="342808"/>
    <lineage>
        <taxon>Eukaryota</taxon>
        <taxon>Metamonada</taxon>
        <taxon>Preaxostyla</taxon>
        <taxon>Paratrimastigidae</taxon>
        <taxon>Paratrimastix</taxon>
    </lineage>
</organism>
<evidence type="ECO:0000313" key="1">
    <source>
        <dbReference type="EMBL" id="KAJ4461931.1"/>
    </source>
</evidence>
<comment type="caution">
    <text evidence="1">The sequence shown here is derived from an EMBL/GenBank/DDBJ whole genome shotgun (WGS) entry which is preliminary data.</text>
</comment>
<name>A0ABQ8UU30_9EUKA</name>